<evidence type="ECO:0000313" key="1">
    <source>
        <dbReference type="EMBL" id="CAI0467707.1"/>
    </source>
</evidence>
<accession>A0AAV0P937</accession>
<keyword evidence="2" id="KW-1185">Reference proteome</keyword>
<protein>
    <submittedName>
        <fullName evidence="1">Uncharacterized protein</fullName>
    </submittedName>
</protein>
<comment type="caution">
    <text evidence="1">The sequence shown here is derived from an EMBL/GenBank/DDBJ whole genome shotgun (WGS) entry which is preliminary data.</text>
</comment>
<reference evidence="1" key="1">
    <citation type="submission" date="2022-08" db="EMBL/GenBank/DDBJ databases">
        <authorList>
            <person name="Gutierrez-Valencia J."/>
        </authorList>
    </citation>
    <scope>NUCLEOTIDE SEQUENCE</scope>
</reference>
<evidence type="ECO:0000313" key="2">
    <source>
        <dbReference type="Proteomes" id="UP001154282"/>
    </source>
</evidence>
<dbReference type="AlphaFoldDB" id="A0AAV0P937"/>
<name>A0AAV0P937_9ROSI</name>
<proteinExistence type="predicted"/>
<dbReference type="EMBL" id="CAMGYJ010000008">
    <property type="protein sequence ID" value="CAI0467707.1"/>
    <property type="molecule type" value="Genomic_DNA"/>
</dbReference>
<dbReference type="Proteomes" id="UP001154282">
    <property type="component" value="Unassembled WGS sequence"/>
</dbReference>
<organism evidence="1 2">
    <name type="scientific">Linum tenue</name>
    <dbReference type="NCBI Taxonomy" id="586396"/>
    <lineage>
        <taxon>Eukaryota</taxon>
        <taxon>Viridiplantae</taxon>
        <taxon>Streptophyta</taxon>
        <taxon>Embryophyta</taxon>
        <taxon>Tracheophyta</taxon>
        <taxon>Spermatophyta</taxon>
        <taxon>Magnoliopsida</taxon>
        <taxon>eudicotyledons</taxon>
        <taxon>Gunneridae</taxon>
        <taxon>Pentapetalae</taxon>
        <taxon>rosids</taxon>
        <taxon>fabids</taxon>
        <taxon>Malpighiales</taxon>
        <taxon>Linaceae</taxon>
        <taxon>Linum</taxon>
    </lineage>
</organism>
<sequence>MAASISKGILRSFGSLSALRRCQDVSIRASGDSSFSRASSFHLGSATTLSHQRWFTSVLTPESSDGPFPADLLSSRAVITPDRKIGMEAVL</sequence>
<gene>
    <name evidence="1" type="ORF">LITE_LOCUS37538</name>
</gene>